<comment type="caution">
    <text evidence="1">The sequence shown here is derived from an EMBL/GenBank/DDBJ whole genome shotgun (WGS) entry which is preliminary data.</text>
</comment>
<evidence type="ECO:0000313" key="1">
    <source>
        <dbReference type="EMBL" id="OGZ21342.1"/>
    </source>
</evidence>
<dbReference type="Proteomes" id="UP000178703">
    <property type="component" value="Unassembled WGS sequence"/>
</dbReference>
<evidence type="ECO:0000313" key="2">
    <source>
        <dbReference type="Proteomes" id="UP000178703"/>
    </source>
</evidence>
<dbReference type="STRING" id="1801668.A3D46_02240"/>
<organism evidence="1 2">
    <name type="scientific">Candidatus Nealsonbacteria bacterium RIFCSPHIGHO2_02_FULL_43_13</name>
    <dbReference type="NCBI Taxonomy" id="1801668"/>
    <lineage>
        <taxon>Bacteria</taxon>
        <taxon>Candidatus Nealsoniibacteriota</taxon>
    </lineage>
</organism>
<accession>A0A1G2E6U4</accession>
<name>A0A1G2E6U4_9BACT</name>
<proteinExistence type="predicted"/>
<gene>
    <name evidence="1" type="ORF">A3D46_02240</name>
</gene>
<dbReference type="EMBL" id="MHMD01000026">
    <property type="protein sequence ID" value="OGZ21342.1"/>
    <property type="molecule type" value="Genomic_DNA"/>
</dbReference>
<protein>
    <submittedName>
        <fullName evidence="1">Uncharacterized protein</fullName>
    </submittedName>
</protein>
<dbReference type="AlphaFoldDB" id="A0A1G2E6U4"/>
<reference evidence="1 2" key="1">
    <citation type="journal article" date="2016" name="Nat. Commun.">
        <title>Thousands of microbial genomes shed light on interconnected biogeochemical processes in an aquifer system.</title>
        <authorList>
            <person name="Anantharaman K."/>
            <person name="Brown C.T."/>
            <person name="Hug L.A."/>
            <person name="Sharon I."/>
            <person name="Castelle C.J."/>
            <person name="Probst A.J."/>
            <person name="Thomas B.C."/>
            <person name="Singh A."/>
            <person name="Wilkins M.J."/>
            <person name="Karaoz U."/>
            <person name="Brodie E.L."/>
            <person name="Williams K.H."/>
            <person name="Hubbard S.S."/>
            <person name="Banfield J.F."/>
        </authorList>
    </citation>
    <scope>NUCLEOTIDE SEQUENCE [LARGE SCALE GENOMIC DNA]</scope>
</reference>
<sequence>MFELISIVIFILSLAGMAVILWRKIPALCKLPEREFAFYNSLTVKIGKGIKRIPVVKNFSYDLYLQKTLSKVRVLTMKTENKTGHWLERLRQKNSKKNQTNNDDYWDTLKKAKDDK</sequence>